<evidence type="ECO:0000313" key="2">
    <source>
        <dbReference type="Proteomes" id="UP001057402"/>
    </source>
</evidence>
<gene>
    <name evidence="1" type="ORF">MLD38_000341</name>
</gene>
<organism evidence="1 2">
    <name type="scientific">Melastoma candidum</name>
    <dbReference type="NCBI Taxonomy" id="119954"/>
    <lineage>
        <taxon>Eukaryota</taxon>
        <taxon>Viridiplantae</taxon>
        <taxon>Streptophyta</taxon>
        <taxon>Embryophyta</taxon>
        <taxon>Tracheophyta</taxon>
        <taxon>Spermatophyta</taxon>
        <taxon>Magnoliopsida</taxon>
        <taxon>eudicotyledons</taxon>
        <taxon>Gunneridae</taxon>
        <taxon>Pentapetalae</taxon>
        <taxon>rosids</taxon>
        <taxon>malvids</taxon>
        <taxon>Myrtales</taxon>
        <taxon>Melastomataceae</taxon>
        <taxon>Melastomatoideae</taxon>
        <taxon>Melastomateae</taxon>
        <taxon>Melastoma</taxon>
    </lineage>
</organism>
<proteinExistence type="predicted"/>
<name>A0ACB9S9W3_9MYRT</name>
<accession>A0ACB9S9W3</accession>
<comment type="caution">
    <text evidence="1">The sequence shown here is derived from an EMBL/GenBank/DDBJ whole genome shotgun (WGS) entry which is preliminary data.</text>
</comment>
<evidence type="ECO:0000313" key="1">
    <source>
        <dbReference type="EMBL" id="KAI4387959.1"/>
    </source>
</evidence>
<reference evidence="2" key="1">
    <citation type="journal article" date="2023" name="Front. Plant Sci.">
        <title>Chromosomal-level genome assembly of Melastoma candidum provides insights into trichome evolution.</title>
        <authorList>
            <person name="Zhong Y."/>
            <person name="Wu W."/>
            <person name="Sun C."/>
            <person name="Zou P."/>
            <person name="Liu Y."/>
            <person name="Dai S."/>
            <person name="Zhou R."/>
        </authorList>
    </citation>
    <scope>NUCLEOTIDE SEQUENCE [LARGE SCALE GENOMIC DNA]</scope>
</reference>
<sequence length="263" mass="29029">MPGPGMGVVSVIVLARFLAFGGHCSSANAEVHYFDFVVKSTNFTRVCTTKSMLMVKDSFPGPTLTVRRGDTAYVNVYNQAPYGITIPWSHGIEQPRNPWSDGPVYVTQCPILPGTNFTYEVIFSTEEGTLWWHAHSDWSRATVHGAIMILPALGTTYPFPEPDEERVIVLASRYNMDVMTLMTTALHEGGLTGLSNAFCINGEPGDFYSCSNKTTYHLSVDYGKTYLLRIVSSVQNTNMYVAIADRNLTVVGWDGSYVKPLVS</sequence>
<keyword evidence="2" id="KW-1185">Reference proteome</keyword>
<dbReference type="EMBL" id="CM042880">
    <property type="protein sequence ID" value="KAI4387959.1"/>
    <property type="molecule type" value="Genomic_DNA"/>
</dbReference>
<dbReference type="Proteomes" id="UP001057402">
    <property type="component" value="Chromosome 1"/>
</dbReference>
<protein>
    <submittedName>
        <fullName evidence="1">Uncharacterized protein</fullName>
    </submittedName>
</protein>